<proteinExistence type="predicted"/>
<reference evidence="2 3" key="1">
    <citation type="submission" date="2023-01" db="EMBL/GenBank/DDBJ databases">
        <title>Novel species of the genus Vogesella isolated from rivers.</title>
        <authorList>
            <person name="Lu H."/>
        </authorList>
    </citation>
    <scope>NUCLEOTIDE SEQUENCE [LARGE SCALE GENOMIC DNA]</scope>
    <source>
        <strain evidence="2 3">LYT5W</strain>
    </source>
</reference>
<organism evidence="2 3">
    <name type="scientific">Vogesella margarita</name>
    <dbReference type="NCBI Taxonomy" id="2984199"/>
    <lineage>
        <taxon>Bacteria</taxon>
        <taxon>Pseudomonadati</taxon>
        <taxon>Pseudomonadota</taxon>
        <taxon>Betaproteobacteria</taxon>
        <taxon>Neisseriales</taxon>
        <taxon>Chromobacteriaceae</taxon>
        <taxon>Vogesella</taxon>
    </lineage>
</organism>
<accession>A0ABT5IN37</accession>
<protein>
    <submittedName>
        <fullName evidence="2">HEPN family nuclease</fullName>
    </submittedName>
</protein>
<keyword evidence="3" id="KW-1185">Reference proteome</keyword>
<dbReference type="Proteomes" id="UP001222030">
    <property type="component" value="Unassembled WGS sequence"/>
</dbReference>
<dbReference type="EMBL" id="JAQQLE010000002">
    <property type="protein sequence ID" value="MDC7713044.1"/>
    <property type="molecule type" value="Genomic_DNA"/>
</dbReference>
<dbReference type="RefSeq" id="WP_272770720.1">
    <property type="nucleotide sequence ID" value="NZ_JAQQLE010000002.1"/>
</dbReference>
<comment type="caution">
    <text evidence="2">The sequence shown here is derived from an EMBL/GenBank/DDBJ whole genome shotgun (WGS) entry which is preliminary data.</text>
</comment>
<gene>
    <name evidence="2" type="ORF">PQU96_02695</name>
</gene>
<name>A0ABT5IN37_9NEIS</name>
<feature type="domain" description="pEK499-p136 HEPN" evidence="1">
    <location>
        <begin position="12"/>
        <end position="153"/>
    </location>
</feature>
<sequence length="154" mass="17915">MHYTSRNDTLGFAHRTRKNLEHIEHAYKNGHDVHVVTQLVLSLLGLIVYPNERKLVERVNTLTLSELKDQGWPSWKIELGSPETLNQLIKMLRNAVAHGRIHFSSDDRVLDHVSIQFEDYDPRSKIVTWRATITSNDLEKFCQNFIKLIENEIG</sequence>
<evidence type="ECO:0000259" key="1">
    <source>
        <dbReference type="Pfam" id="PF18736"/>
    </source>
</evidence>
<evidence type="ECO:0000313" key="2">
    <source>
        <dbReference type="EMBL" id="MDC7713044.1"/>
    </source>
</evidence>
<dbReference type="InterPro" id="IPR041318">
    <property type="entry name" value="pEK499_p136"/>
</dbReference>
<dbReference type="Pfam" id="PF18736">
    <property type="entry name" value="pEK499_p136"/>
    <property type="match status" value="1"/>
</dbReference>
<evidence type="ECO:0000313" key="3">
    <source>
        <dbReference type="Proteomes" id="UP001222030"/>
    </source>
</evidence>